<dbReference type="InterPro" id="IPR034660">
    <property type="entry name" value="DinB/YfiT-like"/>
</dbReference>
<keyword evidence="2" id="KW-0413">Isomerase</keyword>
<dbReference type="RefSeq" id="WP_149075449.1">
    <property type="nucleotide sequence ID" value="NZ_CP043329.1"/>
</dbReference>
<dbReference type="InterPro" id="IPR024344">
    <property type="entry name" value="MDMPI_metal-binding"/>
</dbReference>
<keyword evidence="2" id="KW-0670">Pyruvate</keyword>
<evidence type="ECO:0000259" key="1">
    <source>
        <dbReference type="Pfam" id="PF11716"/>
    </source>
</evidence>
<proteinExistence type="predicted"/>
<dbReference type="AlphaFoldDB" id="A0A5C0VLF6"/>
<feature type="domain" description="Mycothiol-dependent maleylpyruvate isomerase metal-binding" evidence="1">
    <location>
        <begin position="11"/>
        <end position="152"/>
    </location>
</feature>
<name>A0A5C0VLF6_9SPHI</name>
<dbReference type="EMBL" id="CP043329">
    <property type="protein sequence ID" value="QEK52732.1"/>
    <property type="molecule type" value="Genomic_DNA"/>
</dbReference>
<keyword evidence="3" id="KW-1185">Reference proteome</keyword>
<accession>A0A5C0VLF6</accession>
<gene>
    <name evidence="2" type="ORF">FYC62_14490</name>
</gene>
<dbReference type="KEGG" id="pej:FYC62_14490"/>
<dbReference type="Proteomes" id="UP000323653">
    <property type="component" value="Chromosome"/>
</dbReference>
<dbReference type="Gene3D" id="1.20.120.450">
    <property type="entry name" value="dinb family like domain"/>
    <property type="match status" value="1"/>
</dbReference>
<protein>
    <submittedName>
        <fullName evidence="2">Maleylpyruvate isomerase family protein</fullName>
    </submittedName>
</protein>
<sequence>MIDFLPLFQPLNQALIDFLKQLNEKDWQRATVCKDWTVKDIAAHLLDTSIRRLSLGRDEYQHLQQEFSTYEELLAHINNINKEWVAASKRLSPNILIELISKYQDDLIAYFETLDPFDMALFPVTWAGKSHSENWFDIAREYSERWLHQQQIRFAFNNQELLEPKFYSPYLEIIMEALPYTYQKINAEIGKSVAVEIVGPAGKRWTIKKDKRFWVFDEAHKQADALIYIDQQIAWLLFSKGIHAEEAGQFYQIHGERHLALPVLKMLTVMA</sequence>
<evidence type="ECO:0000313" key="3">
    <source>
        <dbReference type="Proteomes" id="UP000323653"/>
    </source>
</evidence>
<dbReference type="GO" id="GO:0016853">
    <property type="term" value="F:isomerase activity"/>
    <property type="evidence" value="ECO:0007669"/>
    <property type="project" value="UniProtKB-KW"/>
</dbReference>
<organism evidence="2 3">
    <name type="scientific">Pedobacter aquae</name>
    <dbReference type="NCBI Taxonomy" id="2605747"/>
    <lineage>
        <taxon>Bacteria</taxon>
        <taxon>Pseudomonadati</taxon>
        <taxon>Bacteroidota</taxon>
        <taxon>Sphingobacteriia</taxon>
        <taxon>Sphingobacteriales</taxon>
        <taxon>Sphingobacteriaceae</taxon>
        <taxon>Pedobacter</taxon>
    </lineage>
</organism>
<dbReference type="Pfam" id="PF11716">
    <property type="entry name" value="MDMPI_N"/>
    <property type="match status" value="1"/>
</dbReference>
<reference evidence="2 3" key="1">
    <citation type="submission" date="2019-08" db="EMBL/GenBank/DDBJ databases">
        <title>Pedobacter sp. nov., isolated from Han river, South Korea.</title>
        <authorList>
            <person name="Lee D.-H."/>
            <person name="Kim Y.-S."/>
            <person name="Hwang E.-M."/>
            <person name="Le Tran T.C."/>
            <person name="Cha C.-J."/>
        </authorList>
    </citation>
    <scope>NUCLEOTIDE SEQUENCE [LARGE SCALE GENOMIC DNA]</scope>
    <source>
        <strain evidence="2 3">CJ43</strain>
    </source>
</reference>
<dbReference type="SUPFAM" id="SSF109854">
    <property type="entry name" value="DinB/YfiT-like putative metalloenzymes"/>
    <property type="match status" value="1"/>
</dbReference>
<evidence type="ECO:0000313" key="2">
    <source>
        <dbReference type="EMBL" id="QEK52732.1"/>
    </source>
</evidence>
<dbReference type="GO" id="GO:0046872">
    <property type="term" value="F:metal ion binding"/>
    <property type="evidence" value="ECO:0007669"/>
    <property type="project" value="InterPro"/>
</dbReference>